<keyword evidence="5" id="KW-0540">Nuclease</keyword>
<dbReference type="PANTHER" id="PTHR12801">
    <property type="entry name" value="RNA EXONUCLEASE REXO1 / RECO3 FAMILY MEMBER-RELATED"/>
    <property type="match status" value="1"/>
</dbReference>
<dbReference type="InterPro" id="IPR013520">
    <property type="entry name" value="Ribonucl_H"/>
</dbReference>
<evidence type="ECO:0000256" key="6">
    <source>
        <dbReference type="ARBA" id="ARBA00022801"/>
    </source>
</evidence>
<evidence type="ECO:0000256" key="4">
    <source>
        <dbReference type="ARBA" id="ARBA00022552"/>
    </source>
</evidence>
<dbReference type="Proteomes" id="UP000242877">
    <property type="component" value="Unassembled WGS sequence"/>
</dbReference>
<evidence type="ECO:0000256" key="3">
    <source>
        <dbReference type="ARBA" id="ARBA00016937"/>
    </source>
</evidence>
<dbReference type="InterPro" id="IPR047021">
    <property type="entry name" value="REXO1/3/4-like"/>
</dbReference>
<feature type="compositionally biased region" description="Basic and acidic residues" evidence="10">
    <location>
        <begin position="328"/>
        <end position="338"/>
    </location>
</feature>
<dbReference type="GO" id="GO:0000027">
    <property type="term" value="P:ribosomal large subunit assembly"/>
    <property type="evidence" value="ECO:0007669"/>
    <property type="project" value="TreeGrafter"/>
</dbReference>
<keyword evidence="7 12" id="KW-0269">Exonuclease</keyword>
<feature type="compositionally biased region" description="Polar residues" evidence="10">
    <location>
        <begin position="116"/>
        <end position="133"/>
    </location>
</feature>
<keyword evidence="4" id="KW-0698">rRNA processing</keyword>
<dbReference type="AlphaFoldDB" id="A0A168C649"/>
<keyword evidence="8" id="KW-0539">Nucleus</keyword>
<dbReference type="FunFam" id="3.30.420.10:FF:000007">
    <property type="entry name" value="Interferon-stimulated exonuclease gene 20"/>
    <property type="match status" value="1"/>
</dbReference>
<dbReference type="GO" id="GO:0006364">
    <property type="term" value="P:rRNA processing"/>
    <property type="evidence" value="ECO:0007669"/>
    <property type="project" value="UniProtKB-KW"/>
</dbReference>
<dbReference type="CDD" id="cd06144">
    <property type="entry name" value="REX4_like"/>
    <property type="match status" value="1"/>
</dbReference>
<comment type="function">
    <text evidence="9">Exoribonuclease involved in ribosome biosynthesis. Involved in the processing of ITS1, the internal transcribed spacer localized between the 18S and 5.8S rRNAs.</text>
</comment>
<evidence type="ECO:0000256" key="10">
    <source>
        <dbReference type="SAM" id="MobiDB-lite"/>
    </source>
</evidence>
<proteinExistence type="inferred from homology"/>
<name>A0A168C649_9EURO</name>
<reference evidence="12 13" key="1">
    <citation type="journal article" date="2016" name="Genome Biol. Evol.">
        <title>Divergent and convergent evolution of fungal pathogenicity.</title>
        <authorList>
            <person name="Shang Y."/>
            <person name="Xiao G."/>
            <person name="Zheng P."/>
            <person name="Cen K."/>
            <person name="Zhan S."/>
            <person name="Wang C."/>
        </authorList>
    </citation>
    <scope>NUCLEOTIDE SEQUENCE [LARGE SCALE GENOMIC DNA]</scope>
    <source>
        <strain evidence="12 13">ARSEF 7405</strain>
    </source>
</reference>
<dbReference type="InterPro" id="IPR037431">
    <property type="entry name" value="REX4_DEDDh_dom"/>
</dbReference>
<dbReference type="PANTHER" id="PTHR12801:SF45">
    <property type="entry name" value="RNA EXONUCLEASE 4"/>
    <property type="match status" value="1"/>
</dbReference>
<organism evidence="12 13">
    <name type="scientific">Ascosphaera apis ARSEF 7405</name>
    <dbReference type="NCBI Taxonomy" id="392613"/>
    <lineage>
        <taxon>Eukaryota</taxon>
        <taxon>Fungi</taxon>
        <taxon>Dikarya</taxon>
        <taxon>Ascomycota</taxon>
        <taxon>Pezizomycotina</taxon>
        <taxon>Eurotiomycetes</taxon>
        <taxon>Eurotiomycetidae</taxon>
        <taxon>Onygenales</taxon>
        <taxon>Ascosphaeraceae</taxon>
        <taxon>Ascosphaera</taxon>
    </lineage>
</organism>
<feature type="compositionally biased region" description="Basic residues" evidence="10">
    <location>
        <begin position="339"/>
        <end position="352"/>
    </location>
</feature>
<evidence type="ECO:0000256" key="1">
    <source>
        <dbReference type="ARBA" id="ARBA00004123"/>
    </source>
</evidence>
<evidence type="ECO:0000313" key="12">
    <source>
        <dbReference type="EMBL" id="KZZ96186.1"/>
    </source>
</evidence>
<evidence type="ECO:0000256" key="2">
    <source>
        <dbReference type="ARBA" id="ARBA00010489"/>
    </source>
</evidence>
<dbReference type="Gene3D" id="3.30.420.10">
    <property type="entry name" value="Ribonuclease H-like superfamily/Ribonuclease H"/>
    <property type="match status" value="1"/>
</dbReference>
<dbReference type="SMART" id="SM00479">
    <property type="entry name" value="EXOIII"/>
    <property type="match status" value="1"/>
</dbReference>
<evidence type="ECO:0000256" key="8">
    <source>
        <dbReference type="ARBA" id="ARBA00023242"/>
    </source>
</evidence>
<feature type="domain" description="Exonuclease" evidence="11">
    <location>
        <begin position="150"/>
        <end position="312"/>
    </location>
</feature>
<accession>A0A168C649</accession>
<dbReference type="VEuPathDB" id="FungiDB:AAP_00959"/>
<feature type="region of interest" description="Disordered" evidence="10">
    <location>
        <begin position="1"/>
        <end position="141"/>
    </location>
</feature>
<keyword evidence="13" id="KW-1185">Reference proteome</keyword>
<protein>
    <recommendedName>
        <fullName evidence="3">RNA exonuclease 4</fullName>
    </recommendedName>
</protein>
<evidence type="ECO:0000313" key="13">
    <source>
        <dbReference type="Proteomes" id="UP000242877"/>
    </source>
</evidence>
<sequence>MVAMEVKNLSSNWKKLQEQLKKQPQKTSLSTPTFTASKKPASKQKKQGGSDGAAVSGHDGKTVKKRRISDISSPATKSKGQPVPEKGKKNNKKRKMDSETEADISEKLAETKIASRKSSSASLTKVVSNQSTERSSKVNEGLSPTVKVGKYVAIDCEMVGVGPNPDRDSSLARVSVVNYDGEQVYDSYVQQREEVTDWRTHVSGISPKHMLAARPFAEVQQDVAKLLDGKVLVGHAVSNDLNVLMLGHPRRDIRDTSHHPPYKKLAGGCSPRLKMLASELLGIDIQGAAHSSVEDARATMLLYRRDKDTFEREHAKKWPVKVVQAAEGGRETTPEQEKRKKRLKKKKKKAKK</sequence>
<evidence type="ECO:0000259" key="11">
    <source>
        <dbReference type="SMART" id="SM00479"/>
    </source>
</evidence>
<dbReference type="InterPro" id="IPR036397">
    <property type="entry name" value="RNaseH_sf"/>
</dbReference>
<evidence type="ECO:0000256" key="9">
    <source>
        <dbReference type="ARBA" id="ARBA00025599"/>
    </source>
</evidence>
<gene>
    <name evidence="12" type="ORF">AAP_00959</name>
</gene>
<comment type="caution">
    <text evidence="12">The sequence shown here is derived from an EMBL/GenBank/DDBJ whole genome shotgun (WGS) entry which is preliminary data.</text>
</comment>
<dbReference type="GO" id="GO:0005634">
    <property type="term" value="C:nucleus"/>
    <property type="evidence" value="ECO:0007669"/>
    <property type="project" value="UniProtKB-SubCell"/>
</dbReference>
<feature type="region of interest" description="Disordered" evidence="10">
    <location>
        <begin position="314"/>
        <end position="352"/>
    </location>
</feature>
<dbReference type="GO" id="GO:0008408">
    <property type="term" value="F:3'-5' exonuclease activity"/>
    <property type="evidence" value="ECO:0007669"/>
    <property type="project" value="InterPro"/>
</dbReference>
<evidence type="ECO:0000256" key="5">
    <source>
        <dbReference type="ARBA" id="ARBA00022722"/>
    </source>
</evidence>
<dbReference type="EMBL" id="AZGZ01000003">
    <property type="protein sequence ID" value="KZZ96186.1"/>
    <property type="molecule type" value="Genomic_DNA"/>
</dbReference>
<comment type="similarity">
    <text evidence="2">Belongs to the REXO4 family.</text>
</comment>
<feature type="compositionally biased region" description="Polar residues" evidence="10">
    <location>
        <begin position="70"/>
        <end position="79"/>
    </location>
</feature>
<dbReference type="Pfam" id="PF00929">
    <property type="entry name" value="RNase_T"/>
    <property type="match status" value="1"/>
</dbReference>
<dbReference type="InterPro" id="IPR012337">
    <property type="entry name" value="RNaseH-like_sf"/>
</dbReference>
<keyword evidence="6" id="KW-0378">Hydrolase</keyword>
<dbReference type="GO" id="GO:0003676">
    <property type="term" value="F:nucleic acid binding"/>
    <property type="evidence" value="ECO:0007669"/>
    <property type="project" value="InterPro"/>
</dbReference>
<dbReference type="SUPFAM" id="SSF53098">
    <property type="entry name" value="Ribonuclease H-like"/>
    <property type="match status" value="1"/>
</dbReference>
<comment type="subcellular location">
    <subcellularLocation>
        <location evidence="1">Nucleus</location>
    </subcellularLocation>
</comment>
<evidence type="ECO:0000256" key="7">
    <source>
        <dbReference type="ARBA" id="ARBA00022839"/>
    </source>
</evidence>
<dbReference type="OrthoDB" id="8191639at2759"/>